<dbReference type="Pfam" id="PF04552">
    <property type="entry name" value="Sigma54_DBD"/>
    <property type="match status" value="1"/>
</dbReference>
<feature type="compositionally biased region" description="Acidic residues" evidence="9">
    <location>
        <begin position="51"/>
        <end position="78"/>
    </location>
</feature>
<keyword evidence="3" id="KW-0808">Transferase</keyword>
<keyword evidence="6" id="KW-0731">Sigma factor</keyword>
<sequence>MLRLSQNLRLQQRMAPQLIQSLQLLQMSTMELELEIKQQMEINPLLEESMEMEELEEDADPEPDPDVDEVETPEQEATLEEKELKEEEVPEPTDEVDWDALLDDQLDQNSYNNETTEYDPNWEQDREPQENRITTMPPLIELLKEQLMVSHLRGDDVDIADFIIGNIDDRGYLTCPIEEISEAIEVPVQEIERVLKVIQTFDPPGVGARDLSECLLIQLRQKEGQENYYDLELAIQVVRSHMEDLTKRRYSRITRALGIQNDDLRGAMEIIEELHPNPGALVGDAFPSSNLLTLDASVNYITPDLIVEKAEEDWIVSLTDGSLPSLRINASYAELAKGGRGRKDEVHSYVSQKLNDARWLINAINQRRTTMLKVGNYLVRAQLQWFERGPAFLKPMVLQDVADAVGMHVSTISRVSNGKYMQTPHGVRELKYFFDSKVSRDDGEDVSARSVKENISNMIDGEDKDKPLSDQEIADVLAKDGLRIARRTVAKYRVQLGINSQRFRKHVF</sequence>
<accession>A0A382DEZ5</accession>
<evidence type="ECO:0000256" key="7">
    <source>
        <dbReference type="ARBA" id="ARBA00023125"/>
    </source>
</evidence>
<gene>
    <name evidence="12" type="ORF">METZ01_LOCUS189842</name>
</gene>
<dbReference type="EMBL" id="UINC01039063">
    <property type="protein sequence ID" value="SVB36988.1"/>
    <property type="molecule type" value="Genomic_DNA"/>
</dbReference>
<dbReference type="AlphaFoldDB" id="A0A382DEZ5"/>
<organism evidence="12">
    <name type="scientific">marine metagenome</name>
    <dbReference type="NCBI Taxonomy" id="408172"/>
    <lineage>
        <taxon>unclassified sequences</taxon>
        <taxon>metagenomes</taxon>
        <taxon>ecological metagenomes</taxon>
    </lineage>
</organism>
<keyword evidence="8" id="KW-0804">Transcription</keyword>
<dbReference type="PIRSF" id="PIRSF000774">
    <property type="entry name" value="RpoN"/>
    <property type="match status" value="1"/>
</dbReference>
<evidence type="ECO:0000259" key="10">
    <source>
        <dbReference type="Pfam" id="PF04552"/>
    </source>
</evidence>
<evidence type="ECO:0000256" key="3">
    <source>
        <dbReference type="ARBA" id="ARBA00022679"/>
    </source>
</evidence>
<dbReference type="InterPro" id="IPR007634">
    <property type="entry name" value="RNA_pol_sigma_54_DNA-bd"/>
</dbReference>
<feature type="region of interest" description="Disordered" evidence="9">
    <location>
        <begin position="51"/>
        <end position="128"/>
    </location>
</feature>
<evidence type="ECO:0008006" key="13">
    <source>
        <dbReference type="Google" id="ProtNLM"/>
    </source>
</evidence>
<dbReference type="GO" id="GO:0016779">
    <property type="term" value="F:nucleotidyltransferase activity"/>
    <property type="evidence" value="ECO:0007669"/>
    <property type="project" value="UniProtKB-KW"/>
</dbReference>
<evidence type="ECO:0000256" key="4">
    <source>
        <dbReference type="ARBA" id="ARBA00022695"/>
    </source>
</evidence>
<dbReference type="Pfam" id="PF00309">
    <property type="entry name" value="Sigma54_AID"/>
    <property type="match status" value="1"/>
</dbReference>
<dbReference type="NCBIfam" id="TIGR02395">
    <property type="entry name" value="rpoN_sigma"/>
    <property type="match status" value="1"/>
</dbReference>
<dbReference type="GO" id="GO:0001216">
    <property type="term" value="F:DNA-binding transcription activator activity"/>
    <property type="evidence" value="ECO:0007669"/>
    <property type="project" value="InterPro"/>
</dbReference>
<dbReference type="PROSITE" id="PS00717">
    <property type="entry name" value="SIGMA54_1"/>
    <property type="match status" value="1"/>
</dbReference>
<dbReference type="PROSITE" id="PS00718">
    <property type="entry name" value="SIGMA54_2"/>
    <property type="match status" value="1"/>
</dbReference>
<evidence type="ECO:0000256" key="6">
    <source>
        <dbReference type="ARBA" id="ARBA00023082"/>
    </source>
</evidence>
<comment type="similarity">
    <text evidence="1">Belongs to the sigma-54 factor family.</text>
</comment>
<dbReference type="InterPro" id="IPR038709">
    <property type="entry name" value="RpoN_core-bd_sf"/>
</dbReference>
<dbReference type="PANTHER" id="PTHR32248:SF4">
    <property type="entry name" value="RNA POLYMERASE SIGMA-54 FACTOR"/>
    <property type="match status" value="1"/>
</dbReference>
<protein>
    <recommendedName>
        <fullName evidence="13">RNA polymerase sigma-54 factor</fullName>
    </recommendedName>
</protein>
<dbReference type="GO" id="GO:0016987">
    <property type="term" value="F:sigma factor activity"/>
    <property type="evidence" value="ECO:0007669"/>
    <property type="project" value="UniProtKB-KW"/>
</dbReference>
<dbReference type="GO" id="GO:0003677">
    <property type="term" value="F:DNA binding"/>
    <property type="evidence" value="ECO:0007669"/>
    <property type="project" value="UniProtKB-KW"/>
</dbReference>
<dbReference type="Pfam" id="PF04963">
    <property type="entry name" value="Sigma54_CBD"/>
    <property type="match status" value="1"/>
</dbReference>
<dbReference type="InterPro" id="IPR007046">
    <property type="entry name" value="RNA_pol_sigma_54_core-bd"/>
</dbReference>
<evidence type="ECO:0000256" key="5">
    <source>
        <dbReference type="ARBA" id="ARBA00023015"/>
    </source>
</evidence>
<keyword evidence="2" id="KW-0240">DNA-directed RNA polymerase</keyword>
<feature type="domain" description="RNA polymerase sigma factor 54 DNA-binding" evidence="10">
    <location>
        <begin position="348"/>
        <end position="505"/>
    </location>
</feature>
<dbReference type="InterPro" id="IPR000394">
    <property type="entry name" value="RNA_pol_sigma_54"/>
</dbReference>
<feature type="compositionally biased region" description="Acidic residues" evidence="9">
    <location>
        <begin position="88"/>
        <end position="106"/>
    </location>
</feature>
<keyword evidence="4" id="KW-0548">Nucleotidyltransferase</keyword>
<keyword evidence="7" id="KW-0238">DNA-binding</keyword>
<dbReference type="PROSITE" id="PS50044">
    <property type="entry name" value="SIGMA54_3"/>
    <property type="match status" value="1"/>
</dbReference>
<dbReference type="Gene3D" id="1.10.10.60">
    <property type="entry name" value="Homeodomain-like"/>
    <property type="match status" value="1"/>
</dbReference>
<name>A0A382DEZ5_9ZZZZ</name>
<evidence type="ECO:0000313" key="12">
    <source>
        <dbReference type="EMBL" id="SVB36988.1"/>
    </source>
</evidence>
<reference evidence="12" key="1">
    <citation type="submission" date="2018-05" db="EMBL/GenBank/DDBJ databases">
        <authorList>
            <person name="Lanie J.A."/>
            <person name="Ng W.-L."/>
            <person name="Kazmierczak K.M."/>
            <person name="Andrzejewski T.M."/>
            <person name="Davidsen T.M."/>
            <person name="Wayne K.J."/>
            <person name="Tettelin H."/>
            <person name="Glass J.I."/>
            <person name="Rusch D."/>
            <person name="Podicherti R."/>
            <person name="Tsui H.-C.T."/>
            <person name="Winkler M.E."/>
        </authorList>
    </citation>
    <scope>NUCLEOTIDE SEQUENCE</scope>
</reference>
<dbReference type="Gene3D" id="1.10.10.1330">
    <property type="entry name" value="RNA polymerase sigma-54 factor, core-binding domain"/>
    <property type="match status" value="1"/>
</dbReference>
<evidence type="ECO:0000256" key="8">
    <source>
        <dbReference type="ARBA" id="ARBA00023163"/>
    </source>
</evidence>
<feature type="domain" description="RNA polymerase sigma factor 54 core-binding" evidence="11">
    <location>
        <begin position="130"/>
        <end position="332"/>
    </location>
</feature>
<dbReference type="PANTHER" id="PTHR32248">
    <property type="entry name" value="RNA POLYMERASE SIGMA-54 FACTOR"/>
    <property type="match status" value="1"/>
</dbReference>
<evidence type="ECO:0000259" key="11">
    <source>
        <dbReference type="Pfam" id="PF04963"/>
    </source>
</evidence>
<evidence type="ECO:0000256" key="2">
    <source>
        <dbReference type="ARBA" id="ARBA00022478"/>
    </source>
</evidence>
<keyword evidence="5" id="KW-0805">Transcription regulation</keyword>
<dbReference type="GO" id="GO:0006352">
    <property type="term" value="P:DNA-templated transcription initiation"/>
    <property type="evidence" value="ECO:0007669"/>
    <property type="project" value="InterPro"/>
</dbReference>
<dbReference type="GO" id="GO:0000428">
    <property type="term" value="C:DNA-directed RNA polymerase complex"/>
    <property type="evidence" value="ECO:0007669"/>
    <property type="project" value="UniProtKB-KW"/>
</dbReference>
<evidence type="ECO:0000256" key="9">
    <source>
        <dbReference type="SAM" id="MobiDB-lite"/>
    </source>
</evidence>
<proteinExistence type="inferred from homology"/>
<evidence type="ECO:0000256" key="1">
    <source>
        <dbReference type="ARBA" id="ARBA00008798"/>
    </source>
</evidence>
<dbReference type="PRINTS" id="PR00045">
    <property type="entry name" value="SIGMA54FCT"/>
</dbReference>